<gene>
    <name evidence="1" type="ORF">B0F90DRAFT_1739641</name>
</gene>
<proteinExistence type="predicted"/>
<keyword evidence="2" id="KW-1185">Reference proteome</keyword>
<dbReference type="AlphaFoldDB" id="A0AAD4M2L7"/>
<dbReference type="EMBL" id="WTXG01000037">
    <property type="protein sequence ID" value="KAI0297475.1"/>
    <property type="molecule type" value="Genomic_DNA"/>
</dbReference>
<evidence type="ECO:0000313" key="2">
    <source>
        <dbReference type="Proteomes" id="UP001203297"/>
    </source>
</evidence>
<protein>
    <submittedName>
        <fullName evidence="1">Uncharacterized protein</fullName>
    </submittedName>
</protein>
<reference evidence="1" key="1">
    <citation type="journal article" date="2022" name="New Phytol.">
        <title>Evolutionary transition to the ectomycorrhizal habit in the genomes of a hyperdiverse lineage of mushroom-forming fungi.</title>
        <authorList>
            <person name="Looney B."/>
            <person name="Miyauchi S."/>
            <person name="Morin E."/>
            <person name="Drula E."/>
            <person name="Courty P.E."/>
            <person name="Kohler A."/>
            <person name="Kuo A."/>
            <person name="LaButti K."/>
            <person name="Pangilinan J."/>
            <person name="Lipzen A."/>
            <person name="Riley R."/>
            <person name="Andreopoulos W."/>
            <person name="He G."/>
            <person name="Johnson J."/>
            <person name="Nolan M."/>
            <person name="Tritt A."/>
            <person name="Barry K.W."/>
            <person name="Grigoriev I.V."/>
            <person name="Nagy L.G."/>
            <person name="Hibbett D."/>
            <person name="Henrissat B."/>
            <person name="Matheny P.B."/>
            <person name="Labbe J."/>
            <person name="Martin F.M."/>
        </authorList>
    </citation>
    <scope>NUCLEOTIDE SEQUENCE</scope>
    <source>
        <strain evidence="1">BPL690</strain>
    </source>
</reference>
<name>A0AAD4M2L7_9AGAM</name>
<evidence type="ECO:0000313" key="1">
    <source>
        <dbReference type="EMBL" id="KAI0297475.1"/>
    </source>
</evidence>
<organism evidence="1 2">
    <name type="scientific">Multifurca ochricompacta</name>
    <dbReference type="NCBI Taxonomy" id="376703"/>
    <lineage>
        <taxon>Eukaryota</taxon>
        <taxon>Fungi</taxon>
        <taxon>Dikarya</taxon>
        <taxon>Basidiomycota</taxon>
        <taxon>Agaricomycotina</taxon>
        <taxon>Agaricomycetes</taxon>
        <taxon>Russulales</taxon>
        <taxon>Russulaceae</taxon>
        <taxon>Multifurca</taxon>
    </lineage>
</organism>
<comment type="caution">
    <text evidence="1">The sequence shown here is derived from an EMBL/GenBank/DDBJ whole genome shotgun (WGS) entry which is preliminary data.</text>
</comment>
<dbReference type="Proteomes" id="UP001203297">
    <property type="component" value="Unassembled WGS sequence"/>
</dbReference>
<accession>A0AAD4M2L7</accession>
<feature type="non-terminal residue" evidence="1">
    <location>
        <position position="60"/>
    </location>
</feature>
<sequence>MHGGTVARSYEEQRTAQYYFCSGPGDSSVARCVPSPFLFLAPAYGSACCIGGFQRKKKKG</sequence>